<gene>
    <name evidence="3" type="ORF">METZ01_LOCUS40663</name>
</gene>
<dbReference type="PANTHER" id="PTHR43080:SF2">
    <property type="entry name" value="CBS DOMAIN-CONTAINING PROTEIN"/>
    <property type="match status" value="1"/>
</dbReference>
<evidence type="ECO:0000313" key="3">
    <source>
        <dbReference type="EMBL" id="SUZ87809.1"/>
    </source>
</evidence>
<reference evidence="3" key="1">
    <citation type="submission" date="2018-05" db="EMBL/GenBank/DDBJ databases">
        <authorList>
            <person name="Lanie J.A."/>
            <person name="Ng W.-L."/>
            <person name="Kazmierczak K.M."/>
            <person name="Andrzejewski T.M."/>
            <person name="Davidsen T.M."/>
            <person name="Wayne K.J."/>
            <person name="Tettelin H."/>
            <person name="Glass J.I."/>
            <person name="Rusch D."/>
            <person name="Podicherti R."/>
            <person name="Tsui H.-C.T."/>
            <person name="Winkler M.E."/>
        </authorList>
    </citation>
    <scope>NUCLEOTIDE SEQUENCE</scope>
</reference>
<dbReference type="AlphaFoldDB" id="A0A381RAE4"/>
<accession>A0A381RAE4</accession>
<dbReference type="InterPro" id="IPR051257">
    <property type="entry name" value="Diverse_CBS-Domain"/>
</dbReference>
<feature type="domain" description="CBS" evidence="2">
    <location>
        <begin position="96"/>
        <end position="152"/>
    </location>
</feature>
<dbReference type="Pfam" id="PF00571">
    <property type="entry name" value="CBS"/>
    <property type="match status" value="2"/>
</dbReference>
<dbReference type="EMBL" id="UINC01001741">
    <property type="protein sequence ID" value="SUZ87809.1"/>
    <property type="molecule type" value="Genomic_DNA"/>
</dbReference>
<dbReference type="InterPro" id="IPR046342">
    <property type="entry name" value="CBS_dom_sf"/>
</dbReference>
<organism evidence="3">
    <name type="scientific">marine metagenome</name>
    <dbReference type="NCBI Taxonomy" id="408172"/>
    <lineage>
        <taxon>unclassified sequences</taxon>
        <taxon>metagenomes</taxon>
        <taxon>ecological metagenomes</taxon>
    </lineage>
</organism>
<dbReference type="InterPro" id="IPR000644">
    <property type="entry name" value="CBS_dom"/>
</dbReference>
<evidence type="ECO:0000256" key="1">
    <source>
        <dbReference type="ARBA" id="ARBA00023122"/>
    </source>
</evidence>
<dbReference type="SUPFAM" id="SSF54631">
    <property type="entry name" value="CBS-domain pair"/>
    <property type="match status" value="1"/>
</dbReference>
<feature type="domain" description="CBS" evidence="2">
    <location>
        <begin position="27"/>
        <end position="87"/>
    </location>
</feature>
<dbReference type="Gene3D" id="3.10.580.10">
    <property type="entry name" value="CBS-domain"/>
    <property type="match status" value="1"/>
</dbReference>
<dbReference type="PROSITE" id="PS51371">
    <property type="entry name" value="CBS"/>
    <property type="match status" value="2"/>
</dbReference>
<sequence length="155" mass="17673">MSVISFKGPLKKNVKKTIQNILVKDYMSKDVITFYKSDSIYTVMQELLKKKISGAPVINKFGKVVGIISETDMMKNIVDSQYYNMPISKTNVSKYMKKSVDYISPNATIFEAASEFIKLKRKRFPVMISDKIVGIISRVDIISAAVNIRSQMWKN</sequence>
<proteinExistence type="predicted"/>
<name>A0A381RAE4_9ZZZZ</name>
<dbReference type="SMART" id="SM00116">
    <property type="entry name" value="CBS"/>
    <property type="match status" value="2"/>
</dbReference>
<keyword evidence="1" id="KW-0129">CBS domain</keyword>
<dbReference type="PANTHER" id="PTHR43080">
    <property type="entry name" value="CBS DOMAIN-CONTAINING PROTEIN CBSX3, MITOCHONDRIAL"/>
    <property type="match status" value="1"/>
</dbReference>
<evidence type="ECO:0000259" key="2">
    <source>
        <dbReference type="PROSITE" id="PS51371"/>
    </source>
</evidence>
<protein>
    <recommendedName>
        <fullName evidence="2">CBS domain-containing protein</fullName>
    </recommendedName>
</protein>